<dbReference type="InterPro" id="IPR001505">
    <property type="entry name" value="Copper_CuA"/>
</dbReference>
<organism evidence="7 8">
    <name type="scientific">Halovivax ruber (strain DSM 18193 / JCM 13892 / XH-70)</name>
    <dbReference type="NCBI Taxonomy" id="797302"/>
    <lineage>
        <taxon>Archaea</taxon>
        <taxon>Methanobacteriati</taxon>
        <taxon>Methanobacteriota</taxon>
        <taxon>Stenosarchaea group</taxon>
        <taxon>Halobacteria</taxon>
        <taxon>Halobacteriales</taxon>
        <taxon>Natrialbaceae</taxon>
        <taxon>Halovivax</taxon>
    </lineage>
</organism>
<evidence type="ECO:0000256" key="3">
    <source>
        <dbReference type="ARBA" id="ARBA00023008"/>
    </source>
</evidence>
<dbReference type="GO" id="GO:0016020">
    <property type="term" value="C:membrane"/>
    <property type="evidence" value="ECO:0007669"/>
    <property type="project" value="InterPro"/>
</dbReference>
<dbReference type="GeneID" id="14376105"/>
<evidence type="ECO:0000256" key="4">
    <source>
        <dbReference type="SAM" id="MobiDB-lite"/>
    </source>
</evidence>
<dbReference type="STRING" id="797302.Halru_1317"/>
<evidence type="ECO:0000256" key="1">
    <source>
        <dbReference type="ARBA" id="ARBA00004196"/>
    </source>
</evidence>
<comment type="subcellular location">
    <subcellularLocation>
        <location evidence="1">Cell envelope</location>
    </subcellularLocation>
</comment>
<dbReference type="InterPro" id="IPR051403">
    <property type="entry name" value="NosZ/Cyto_c_oxidase_sub2"/>
</dbReference>
<dbReference type="RefSeq" id="WP_015300582.1">
    <property type="nucleotide sequence ID" value="NC_019964.1"/>
</dbReference>
<dbReference type="Pfam" id="PF00116">
    <property type="entry name" value="COX2"/>
    <property type="match status" value="1"/>
</dbReference>
<dbReference type="SUPFAM" id="SSF49503">
    <property type="entry name" value="Cupredoxins"/>
    <property type="match status" value="1"/>
</dbReference>
<feature type="compositionally biased region" description="Polar residues" evidence="4">
    <location>
        <begin position="253"/>
        <end position="262"/>
    </location>
</feature>
<reference evidence="7" key="1">
    <citation type="submission" date="2011-09" db="EMBL/GenBank/DDBJ databases">
        <title>Complete sequence of Halovivax ruber XH-70.</title>
        <authorList>
            <consortium name="US DOE Joint Genome Institute"/>
            <person name="Lucas S."/>
            <person name="Han J."/>
            <person name="Lapidus A."/>
            <person name="Cheng J.-F."/>
            <person name="Goodwin L."/>
            <person name="Pitluck S."/>
            <person name="Peters L."/>
            <person name="Mikhailova N."/>
            <person name="Davenport K."/>
            <person name="Detter J.C."/>
            <person name="Han C."/>
            <person name="Tapia R."/>
            <person name="Land M."/>
            <person name="Hauser L."/>
            <person name="Kyrpides N."/>
            <person name="Ivanova N."/>
            <person name="Pagani I."/>
            <person name="Sproer C."/>
            <person name="Anderson I."/>
            <person name="Woyke T."/>
        </authorList>
    </citation>
    <scope>NUCLEOTIDE SEQUENCE</scope>
    <source>
        <strain evidence="7">XH-70</strain>
    </source>
</reference>
<dbReference type="AlphaFoldDB" id="L0I8L4"/>
<keyword evidence="3" id="KW-0186">Copper</keyword>
<keyword evidence="5" id="KW-0472">Membrane</keyword>
<dbReference type="InterPro" id="IPR008972">
    <property type="entry name" value="Cupredoxin"/>
</dbReference>
<dbReference type="CDD" id="cd13913">
    <property type="entry name" value="ba3_CcO_II_C"/>
    <property type="match status" value="1"/>
</dbReference>
<evidence type="ECO:0000256" key="2">
    <source>
        <dbReference type="ARBA" id="ARBA00022723"/>
    </source>
</evidence>
<feature type="domain" description="Cytochrome oxidase subunit II copper A binding" evidence="6">
    <location>
        <begin position="65"/>
        <end position="167"/>
    </location>
</feature>
<evidence type="ECO:0000259" key="6">
    <source>
        <dbReference type="PROSITE" id="PS50857"/>
    </source>
</evidence>
<dbReference type="PANTHER" id="PTHR42838:SF2">
    <property type="entry name" value="NITROUS-OXIDE REDUCTASE"/>
    <property type="match status" value="1"/>
</dbReference>
<gene>
    <name evidence="7" type="ordered locus">Halru_1317</name>
</gene>
<keyword evidence="5" id="KW-1133">Transmembrane helix</keyword>
<dbReference type="eggNOG" id="arCOG01236">
    <property type="taxonomic scope" value="Archaea"/>
</dbReference>
<dbReference type="HOGENOM" id="CLU_1056084_0_0_2"/>
<keyword evidence="2" id="KW-0479">Metal-binding</keyword>
<evidence type="ECO:0000313" key="8">
    <source>
        <dbReference type="Proteomes" id="UP000010846"/>
    </source>
</evidence>
<dbReference type="PROSITE" id="PS00078">
    <property type="entry name" value="COX2"/>
    <property type="match status" value="1"/>
</dbReference>
<protein>
    <submittedName>
        <fullName evidence="7">Heme/copper-type cytochrome/quinol oxidase, subunit 2</fullName>
    </submittedName>
</protein>
<dbReference type="KEGG" id="hru:Halru_1317"/>
<dbReference type="GO" id="GO:0005507">
    <property type="term" value="F:copper ion binding"/>
    <property type="evidence" value="ECO:0007669"/>
    <property type="project" value="InterPro"/>
</dbReference>
<dbReference type="Proteomes" id="UP000010846">
    <property type="component" value="Chromosome"/>
</dbReference>
<keyword evidence="8" id="KW-1185">Reference proteome</keyword>
<name>L0I8L4_HALRX</name>
<keyword evidence="5" id="KW-0812">Transmembrane</keyword>
<dbReference type="EMBL" id="CP003050">
    <property type="protein sequence ID" value="AGB15930.1"/>
    <property type="molecule type" value="Genomic_DNA"/>
</dbReference>
<dbReference type="InterPro" id="IPR034214">
    <property type="entry name" value="Ba3_CcO_II_C"/>
</dbReference>
<accession>L0I8L4</accession>
<dbReference type="Gene3D" id="2.60.40.420">
    <property type="entry name" value="Cupredoxins - blue copper proteins"/>
    <property type="match status" value="1"/>
</dbReference>
<evidence type="ECO:0000313" key="7">
    <source>
        <dbReference type="EMBL" id="AGB15930.1"/>
    </source>
</evidence>
<proteinExistence type="predicted"/>
<sequence length="290" mass="31152">MRIHTYEKLWLAGSFVLIVGFIVTITYGSVGLGITMIDDEADGVSPDEIPSDERFSDPRVEQVGEDEYEVYVVAMTFIFQPDPIEVPANSEVTFYVTSRDVIHGFEVAGTNINSMAIPGQVAELTVEFDEPGTYGIVCNEYCGPQHHTMEGSLVVTPESEFSQTELEVNAPEQVAQGNEIDLTATVSNGLLEARESTVNVTVGSQTTEQSITVDGESSENVSVTVDSDELGPGEHDWTVSVDDQEDTGTITVGNETETTESVPASMGIETASGTVTPMDTAEATRRGAHP</sequence>
<feature type="region of interest" description="Disordered" evidence="4">
    <location>
        <begin position="253"/>
        <end position="290"/>
    </location>
</feature>
<dbReference type="GO" id="GO:0004129">
    <property type="term" value="F:cytochrome-c oxidase activity"/>
    <property type="evidence" value="ECO:0007669"/>
    <property type="project" value="InterPro"/>
</dbReference>
<feature type="transmembrane region" description="Helical" evidence="5">
    <location>
        <begin position="9"/>
        <end position="30"/>
    </location>
</feature>
<dbReference type="PANTHER" id="PTHR42838">
    <property type="entry name" value="CYTOCHROME C OXIDASE SUBUNIT II"/>
    <property type="match status" value="1"/>
</dbReference>
<evidence type="ECO:0000256" key="5">
    <source>
        <dbReference type="SAM" id="Phobius"/>
    </source>
</evidence>
<dbReference type="InterPro" id="IPR002429">
    <property type="entry name" value="CcO_II-like_C"/>
</dbReference>
<dbReference type="PROSITE" id="PS50857">
    <property type="entry name" value="COX2_CUA"/>
    <property type="match status" value="1"/>
</dbReference>